<dbReference type="SMART" id="SM00558">
    <property type="entry name" value="JmjC"/>
    <property type="match status" value="1"/>
</dbReference>
<accession>A0A9P6KDF3</accession>
<dbReference type="Proteomes" id="UP000780801">
    <property type="component" value="Unassembled WGS sequence"/>
</dbReference>
<protein>
    <submittedName>
        <fullName evidence="3">JmjC domain-containing protein 4</fullName>
    </submittedName>
</protein>
<dbReference type="GO" id="GO:0005737">
    <property type="term" value="C:cytoplasm"/>
    <property type="evidence" value="ECO:0007669"/>
    <property type="project" value="TreeGrafter"/>
</dbReference>
<keyword evidence="1" id="KW-0175">Coiled coil</keyword>
<evidence type="ECO:0000256" key="1">
    <source>
        <dbReference type="SAM" id="Coils"/>
    </source>
</evidence>
<dbReference type="EMBL" id="JAABOA010001858">
    <property type="protein sequence ID" value="KAF9580778.1"/>
    <property type="molecule type" value="Genomic_DNA"/>
</dbReference>
<keyword evidence="4" id="KW-1185">Reference proteome</keyword>
<dbReference type="OrthoDB" id="424465at2759"/>
<dbReference type="GO" id="GO:0043565">
    <property type="term" value="F:sequence-specific DNA binding"/>
    <property type="evidence" value="ECO:0007669"/>
    <property type="project" value="TreeGrafter"/>
</dbReference>
<dbReference type="Gene3D" id="2.60.120.650">
    <property type="entry name" value="Cupin"/>
    <property type="match status" value="1"/>
</dbReference>
<dbReference type="Pfam" id="PF13621">
    <property type="entry name" value="Cupin_8"/>
    <property type="match status" value="1"/>
</dbReference>
<dbReference type="GO" id="GO:0005634">
    <property type="term" value="C:nucleus"/>
    <property type="evidence" value="ECO:0007669"/>
    <property type="project" value="TreeGrafter"/>
</dbReference>
<dbReference type="InterPro" id="IPR003347">
    <property type="entry name" value="JmjC_dom"/>
</dbReference>
<comment type="caution">
    <text evidence="3">The sequence shown here is derived from an EMBL/GenBank/DDBJ whole genome shotgun (WGS) entry which is preliminary data.</text>
</comment>
<feature type="domain" description="JmjC" evidence="2">
    <location>
        <begin position="135"/>
        <end position="292"/>
    </location>
</feature>
<reference evidence="3" key="1">
    <citation type="journal article" date="2020" name="Fungal Divers.">
        <title>Resolving the Mortierellaceae phylogeny through synthesis of multi-gene phylogenetics and phylogenomics.</title>
        <authorList>
            <person name="Vandepol N."/>
            <person name="Liber J."/>
            <person name="Desiro A."/>
            <person name="Na H."/>
            <person name="Kennedy M."/>
            <person name="Barry K."/>
            <person name="Grigoriev I.V."/>
            <person name="Miller A.N."/>
            <person name="O'Donnell K."/>
            <person name="Stajich J.E."/>
            <person name="Bonito G."/>
        </authorList>
    </citation>
    <scope>NUCLEOTIDE SEQUENCE</scope>
    <source>
        <strain evidence="3">KOD1015</strain>
    </source>
</reference>
<dbReference type="InterPro" id="IPR050910">
    <property type="entry name" value="JMJD6_ArgDemeth/LysHydrox"/>
</dbReference>
<dbReference type="SUPFAM" id="SSF51197">
    <property type="entry name" value="Clavaminate synthase-like"/>
    <property type="match status" value="1"/>
</dbReference>
<evidence type="ECO:0000259" key="2">
    <source>
        <dbReference type="PROSITE" id="PS51184"/>
    </source>
</evidence>
<feature type="coiled-coil region" evidence="1">
    <location>
        <begin position="285"/>
        <end position="312"/>
    </location>
</feature>
<dbReference type="GO" id="GO:0016706">
    <property type="term" value="F:2-oxoglutarate-dependent dioxygenase activity"/>
    <property type="evidence" value="ECO:0007669"/>
    <property type="project" value="TreeGrafter"/>
</dbReference>
<proteinExistence type="predicted"/>
<dbReference type="GO" id="GO:0045905">
    <property type="term" value="P:positive regulation of translational termination"/>
    <property type="evidence" value="ECO:0007669"/>
    <property type="project" value="TreeGrafter"/>
</dbReference>
<dbReference type="PROSITE" id="PS51184">
    <property type="entry name" value="JMJC"/>
    <property type="match status" value="1"/>
</dbReference>
<gene>
    <name evidence="3" type="primary">JMJD4</name>
    <name evidence="3" type="ORF">BGW38_002436</name>
</gene>
<name>A0A9P6KDF3_9FUNG</name>
<dbReference type="PANTHER" id="PTHR12480:SF6">
    <property type="entry name" value="2-OXOGLUTARATE AND IRON-DEPENDENT OXYGENASE JMJD4"/>
    <property type="match status" value="1"/>
</dbReference>
<dbReference type="AlphaFoldDB" id="A0A9P6KDF3"/>
<dbReference type="PANTHER" id="PTHR12480">
    <property type="entry name" value="ARGININE DEMETHYLASE AND LYSYL-HYDROXYLASE JMJD"/>
    <property type="match status" value="1"/>
</dbReference>
<organism evidence="3 4">
    <name type="scientific">Lunasporangiospora selenospora</name>
    <dbReference type="NCBI Taxonomy" id="979761"/>
    <lineage>
        <taxon>Eukaryota</taxon>
        <taxon>Fungi</taxon>
        <taxon>Fungi incertae sedis</taxon>
        <taxon>Mucoromycota</taxon>
        <taxon>Mortierellomycotina</taxon>
        <taxon>Mortierellomycetes</taxon>
        <taxon>Mortierellales</taxon>
        <taxon>Mortierellaceae</taxon>
        <taxon>Lunasporangiospora</taxon>
    </lineage>
</organism>
<evidence type="ECO:0000313" key="4">
    <source>
        <dbReference type="Proteomes" id="UP000780801"/>
    </source>
</evidence>
<evidence type="ECO:0000313" key="3">
    <source>
        <dbReference type="EMBL" id="KAF9580778.1"/>
    </source>
</evidence>
<dbReference type="InterPro" id="IPR041667">
    <property type="entry name" value="Cupin_8"/>
</dbReference>
<sequence>MASSSTSSHPLLHTSRDYSNVTEIPYCSVPPTYNEFLRKYLEPNIPVLIGPALTASWKARQEWVDHATGKPDFGKLRSQLCGDRPVQVPVADCQCKDFTDQKRSTMDLKEFLDEWEAQSKDGVSSRMYLKDFHFVKTFPNYTAYVTPEIFRDDWMNEFWTKRIDMDDDYRFVYCGGDGTFTPFHADVYRSYSWSANICGVKKWTLFPPDQEHLFHDSLRNSVYDIENVDAKAFPLFQVAKRFTIYQQPGETLFVPSGWWHQVQNIGDTISINHNWCNGSNLDLILESILTDLDQVEQEIEHLQESMEEGEWIETCQRLLLLNSGWDWSTIWQMCSTIKNRVRRQLEHRDKIMELSPSYEPTTYFVEDGVEKRKTIPVYLPPLVSQQPALELTLERLDAILNFIRKDKSARYFLTKVKGYTLDE</sequence>